<evidence type="ECO:0000256" key="1">
    <source>
        <dbReference type="SAM" id="MobiDB-lite"/>
    </source>
</evidence>
<dbReference type="GeneID" id="22914407"/>
<dbReference type="AlphaFoldDB" id="A0A023B241"/>
<evidence type="ECO:0000313" key="3">
    <source>
        <dbReference type="Proteomes" id="UP000019763"/>
    </source>
</evidence>
<accession>A0A023B241</accession>
<feature type="compositionally biased region" description="Polar residues" evidence="1">
    <location>
        <begin position="1"/>
        <end position="12"/>
    </location>
</feature>
<dbReference type="RefSeq" id="XP_011131986.1">
    <property type="nucleotide sequence ID" value="XM_011133684.1"/>
</dbReference>
<reference evidence="2" key="1">
    <citation type="submission" date="2013-12" db="EMBL/GenBank/DDBJ databases">
        <authorList>
            <person name="Omoto C.K."/>
            <person name="Sibley D."/>
            <person name="Venepally P."/>
            <person name="Hadjithomas M."/>
            <person name="Karamycheva S."/>
            <person name="Brunk B."/>
            <person name="Roos D."/>
            <person name="Caler E."/>
            <person name="Lorenzi H."/>
        </authorList>
    </citation>
    <scope>NUCLEOTIDE SEQUENCE</scope>
</reference>
<keyword evidence="3" id="KW-1185">Reference proteome</keyword>
<sequence length="176" mass="19861">MTSSEHPTSATTHLDADENTHSQGHPAAGPAHPYRHQLATATGCIDPAVGYVYASRFPAAVEMETEKQRNEWITQVTRREFTPYTAQNEREFEEWVDKIAEEVSQRTFRMHEPSLINIVIGQLPVALKQLVAEFSLEDRQEVECCHILALHAITCAQYVNWILAMTALAVHWIGHA</sequence>
<dbReference type="EMBL" id="AFNH02000933">
    <property type="protein sequence ID" value="EZG50738.1"/>
    <property type="molecule type" value="Genomic_DNA"/>
</dbReference>
<dbReference type="VEuPathDB" id="CryptoDB:GNI_125200"/>
<feature type="region of interest" description="Disordered" evidence="1">
    <location>
        <begin position="1"/>
        <end position="33"/>
    </location>
</feature>
<comment type="caution">
    <text evidence="2">The sequence shown here is derived from an EMBL/GenBank/DDBJ whole genome shotgun (WGS) entry which is preliminary data.</text>
</comment>
<dbReference type="Proteomes" id="UP000019763">
    <property type="component" value="Unassembled WGS sequence"/>
</dbReference>
<organism evidence="2 3">
    <name type="scientific">Gregarina niphandrodes</name>
    <name type="common">Septate eugregarine</name>
    <dbReference type="NCBI Taxonomy" id="110365"/>
    <lineage>
        <taxon>Eukaryota</taxon>
        <taxon>Sar</taxon>
        <taxon>Alveolata</taxon>
        <taxon>Apicomplexa</taxon>
        <taxon>Conoidasida</taxon>
        <taxon>Gregarinasina</taxon>
        <taxon>Eugregarinorida</taxon>
        <taxon>Gregarinidae</taxon>
        <taxon>Gregarina</taxon>
    </lineage>
</organism>
<name>A0A023B241_GRENI</name>
<evidence type="ECO:0000313" key="2">
    <source>
        <dbReference type="EMBL" id="EZG50738.1"/>
    </source>
</evidence>
<protein>
    <submittedName>
        <fullName evidence="2">Uncharacterized protein</fullName>
    </submittedName>
</protein>
<proteinExistence type="predicted"/>
<gene>
    <name evidence="2" type="ORF">GNI_125200</name>
</gene>